<dbReference type="Proteomes" id="UP001171945">
    <property type="component" value="Unassembled WGS sequence"/>
</dbReference>
<gene>
    <name evidence="1" type="ORF">QUF54_01545</name>
</gene>
<evidence type="ECO:0000313" key="2">
    <source>
        <dbReference type="Proteomes" id="UP001171945"/>
    </source>
</evidence>
<dbReference type="EMBL" id="JAUCGM010000038">
    <property type="protein sequence ID" value="MDM8562019.1"/>
    <property type="molecule type" value="Genomic_DNA"/>
</dbReference>
<evidence type="ECO:0000313" key="1">
    <source>
        <dbReference type="EMBL" id="MDM8562019.1"/>
    </source>
</evidence>
<accession>A0ABT7VQT5</accession>
<name>A0ABT7VQT5_9GAMM</name>
<proteinExistence type="predicted"/>
<keyword evidence="2" id="KW-1185">Reference proteome</keyword>
<reference evidence="1" key="1">
    <citation type="submission" date="2023-06" db="EMBL/GenBank/DDBJ databases">
        <title>Uncultivated large filamentous bacteria from sulfidic sediments reveal new species and different genomic features in energy metabolism and defense.</title>
        <authorList>
            <person name="Fonseca A."/>
        </authorList>
    </citation>
    <scope>NUCLEOTIDE SEQUENCE</scope>
    <source>
        <strain evidence="1">HSG4</strain>
    </source>
</reference>
<protein>
    <submittedName>
        <fullName evidence="1">PilZ domain-containing protein</fullName>
    </submittedName>
</protein>
<comment type="caution">
    <text evidence="1">The sequence shown here is derived from an EMBL/GenBank/DDBJ whole genome shotgun (WGS) entry which is preliminary data.</text>
</comment>
<sequence>MLNQEKKPFIRHPSEIPIEVGISKSICKNRGLSHFNLGGLIFESNQNWQRGSLIGIRIPLIDPMFETTGQVVWCKNKARCFDVGVEMMDKEDVFKVRMIEQACQIESYKNRLKQQGRNLTTNEAAMEWISEYAADFSPSY</sequence>
<organism evidence="1 2">
    <name type="scientific">Candidatus Marithioploca araucensis</name>
    <dbReference type="NCBI Taxonomy" id="70273"/>
    <lineage>
        <taxon>Bacteria</taxon>
        <taxon>Pseudomonadati</taxon>
        <taxon>Pseudomonadota</taxon>
        <taxon>Gammaproteobacteria</taxon>
        <taxon>Thiotrichales</taxon>
        <taxon>Thiotrichaceae</taxon>
        <taxon>Candidatus Marithioploca</taxon>
    </lineage>
</organism>